<dbReference type="GO" id="GO:0009244">
    <property type="term" value="P:lipopolysaccharide core region biosynthetic process"/>
    <property type="evidence" value="ECO:0007669"/>
    <property type="project" value="TreeGrafter"/>
</dbReference>
<dbReference type="GO" id="GO:0008713">
    <property type="term" value="F:ADP-heptose-lipopolysaccharide heptosyltransferase activity"/>
    <property type="evidence" value="ECO:0007669"/>
    <property type="project" value="TreeGrafter"/>
</dbReference>
<dbReference type="CDD" id="cd03789">
    <property type="entry name" value="GT9_LPS_heptosyltransferase"/>
    <property type="match status" value="1"/>
</dbReference>
<dbReference type="SUPFAM" id="SSF53756">
    <property type="entry name" value="UDP-Glycosyltransferase/glycogen phosphorylase"/>
    <property type="match status" value="1"/>
</dbReference>
<dbReference type="GO" id="GO:0005829">
    <property type="term" value="C:cytosol"/>
    <property type="evidence" value="ECO:0007669"/>
    <property type="project" value="TreeGrafter"/>
</dbReference>
<organism evidence="3 4">
    <name type="scientific">Geoalkalibacter ferrihydriticus</name>
    <dbReference type="NCBI Taxonomy" id="392333"/>
    <lineage>
        <taxon>Bacteria</taxon>
        <taxon>Pseudomonadati</taxon>
        <taxon>Thermodesulfobacteriota</taxon>
        <taxon>Desulfuromonadia</taxon>
        <taxon>Desulfuromonadales</taxon>
        <taxon>Geoalkalibacteraceae</taxon>
        <taxon>Geoalkalibacter</taxon>
    </lineage>
</organism>
<dbReference type="Proteomes" id="UP000182146">
    <property type="component" value="Unassembled WGS sequence"/>
</dbReference>
<proteinExistence type="predicted"/>
<reference evidence="3 4" key="1">
    <citation type="submission" date="2016-10" db="EMBL/GenBank/DDBJ databases">
        <authorList>
            <person name="de Groot N.N."/>
        </authorList>
    </citation>
    <scope>NUCLEOTIDE SEQUENCE [LARGE SCALE GENOMIC DNA]</scope>
    <source>
        <strain evidence="3 4">DSM 17813</strain>
    </source>
</reference>
<dbReference type="PANTHER" id="PTHR30160">
    <property type="entry name" value="TETRAACYLDISACCHARIDE 4'-KINASE-RELATED"/>
    <property type="match status" value="1"/>
</dbReference>
<keyword evidence="1" id="KW-0328">Glycosyltransferase</keyword>
<dbReference type="RefSeq" id="WP_052446447.1">
    <property type="nucleotide sequence ID" value="NZ_FNGU01000008.1"/>
</dbReference>
<dbReference type="EMBL" id="FNGU01000008">
    <property type="protein sequence ID" value="SDM64315.1"/>
    <property type="molecule type" value="Genomic_DNA"/>
</dbReference>
<dbReference type="Pfam" id="PF01075">
    <property type="entry name" value="Glyco_transf_9"/>
    <property type="match status" value="1"/>
</dbReference>
<evidence type="ECO:0000256" key="1">
    <source>
        <dbReference type="ARBA" id="ARBA00022676"/>
    </source>
</evidence>
<accession>A0A1G9UXE6</accession>
<sequence length="360" mass="40710">MHNVHLHGRADIRRILLIKWSALGDVIISTAILEDLHQAFPDAIIDLNILPPWDRLFRQDTRVNNLLDIDLRGKDKGWKGIWKWLQTVRKAKYDLVIDLQTNDRSRFLISALRLLSPVRPILMGNRRCFPYHLSPPWTSKPIEVAALDQFRQTLAAGGIQTSTPRPVLQIPEDNRKRAAQLLKDRGLIHNRFAAFIPGCQAAGHLKRWGTDNYVALARQLHEAGLEKILLVGGKDEIKDCEDIAAACGEWVVNLCAKTEIFDLVPIFEQARFIVGNDTGPTHLASCTERPIVVICGPTDPRRVKPAGDNVRAIQADLPCINCYQKECDHHSCMKAISPEMVFEMVKSELENNRGDSRKHQ</sequence>
<dbReference type="Gene3D" id="3.40.50.2000">
    <property type="entry name" value="Glycogen Phosphorylase B"/>
    <property type="match status" value="2"/>
</dbReference>
<evidence type="ECO:0000313" key="4">
    <source>
        <dbReference type="Proteomes" id="UP000182146"/>
    </source>
</evidence>
<name>A0A1G9UXE6_9BACT</name>
<keyword evidence="2 3" id="KW-0808">Transferase</keyword>
<gene>
    <name evidence="3" type="ORF">SAMN05660860_02901</name>
</gene>
<dbReference type="OrthoDB" id="9760688at2"/>
<dbReference type="AlphaFoldDB" id="A0A1G9UXE6"/>
<dbReference type="InterPro" id="IPR002201">
    <property type="entry name" value="Glyco_trans_9"/>
</dbReference>
<dbReference type="InterPro" id="IPR051199">
    <property type="entry name" value="LPS_LOS_Heptosyltrfase"/>
</dbReference>
<protein>
    <submittedName>
        <fullName evidence="3">Heptosyltransferase-2</fullName>
    </submittedName>
</protein>
<evidence type="ECO:0000313" key="3">
    <source>
        <dbReference type="EMBL" id="SDM64315.1"/>
    </source>
</evidence>
<dbReference type="STRING" id="392333.SAMN05660860_02901"/>
<evidence type="ECO:0000256" key="2">
    <source>
        <dbReference type="ARBA" id="ARBA00022679"/>
    </source>
</evidence>